<dbReference type="EMBL" id="JACIBY010000002">
    <property type="protein sequence ID" value="MBB3837004.1"/>
    <property type="molecule type" value="Genomic_DNA"/>
</dbReference>
<dbReference type="Gene3D" id="3.90.226.10">
    <property type="entry name" value="2-enoyl-CoA Hydratase, Chain A, domain 1"/>
    <property type="match status" value="1"/>
</dbReference>
<dbReference type="GO" id="GO:0006508">
    <property type="term" value="P:proteolysis"/>
    <property type="evidence" value="ECO:0007669"/>
    <property type="project" value="InterPro"/>
</dbReference>
<organism evidence="3 4">
    <name type="scientific">Runella defluvii</name>
    <dbReference type="NCBI Taxonomy" id="370973"/>
    <lineage>
        <taxon>Bacteria</taxon>
        <taxon>Pseudomonadati</taxon>
        <taxon>Bacteroidota</taxon>
        <taxon>Cytophagia</taxon>
        <taxon>Cytophagales</taxon>
        <taxon>Spirosomataceae</taxon>
        <taxon>Runella</taxon>
    </lineage>
</organism>
<protein>
    <recommendedName>
        <fullName evidence="2">Tail specific protease domain-containing protein</fullName>
    </recommendedName>
</protein>
<feature type="domain" description="Tail specific protease" evidence="2">
    <location>
        <begin position="241"/>
        <end position="435"/>
    </location>
</feature>
<dbReference type="InterPro" id="IPR029045">
    <property type="entry name" value="ClpP/crotonase-like_dom_sf"/>
</dbReference>
<evidence type="ECO:0000259" key="2">
    <source>
        <dbReference type="Pfam" id="PF03572"/>
    </source>
</evidence>
<evidence type="ECO:0000313" key="3">
    <source>
        <dbReference type="EMBL" id="MBB3837004.1"/>
    </source>
</evidence>
<accession>A0A7W5ZJH9</accession>
<dbReference type="AlphaFoldDB" id="A0A7W5ZJH9"/>
<reference evidence="3 4" key="1">
    <citation type="submission" date="2020-08" db="EMBL/GenBank/DDBJ databases">
        <title>Genomic Encyclopedia of Type Strains, Phase IV (KMG-IV): sequencing the most valuable type-strain genomes for metagenomic binning, comparative biology and taxonomic classification.</title>
        <authorList>
            <person name="Goeker M."/>
        </authorList>
    </citation>
    <scope>NUCLEOTIDE SEQUENCE [LARGE SCALE GENOMIC DNA]</scope>
    <source>
        <strain evidence="3 4">DSM 17976</strain>
    </source>
</reference>
<keyword evidence="4" id="KW-1185">Reference proteome</keyword>
<dbReference type="InterPro" id="IPR005151">
    <property type="entry name" value="Tail-specific_protease"/>
</dbReference>
<evidence type="ECO:0000313" key="4">
    <source>
        <dbReference type="Proteomes" id="UP000541352"/>
    </source>
</evidence>
<proteinExistence type="predicted"/>
<dbReference type="Proteomes" id="UP000541352">
    <property type="component" value="Unassembled WGS sequence"/>
</dbReference>
<dbReference type="SUPFAM" id="SSF52096">
    <property type="entry name" value="ClpP/crotonase"/>
    <property type="match status" value="1"/>
</dbReference>
<evidence type="ECO:0000256" key="1">
    <source>
        <dbReference type="SAM" id="SignalP"/>
    </source>
</evidence>
<sequence length="456" mass="51677">MKRLLCLFFVVQSWAVSAQNCDCRTNLDSLIQKISTDYAGYSDKVSTSKNRLAYARMVTQLRIQSMRSPSRAECFDILATYINYFQDKHLQIGVYNKEHVAKIFDPLTESQARQLTQKVPSSSPEGIWWHDEKKLKIAIVKDGKTPDAYKGIVLESADTTYKTGQLFSKIKKNGSFYNVHEFGSYLLSLDPRAKFQGNLFYNYFPWKRLFPHNATPAEEQEVATWQNGNKGLACWKPSPNVVCVRIPTFGMQWSQFEAFIKKNDSLIRATPYLIIDVRNNGGGNFGMELLLPYLYTKPFVVKGGLMQASINNNRVFSSDYSSDSTLLRKLRQNIGAYVPQPDFPVSYEAALPNPKKVVVLQNALCGSATEYSIQVVKDFEKVITMGENTMGMMDYGDLRQPTPIPCPDFTFVIPIVKSSWTDTAPIDQTGIAPKIQLKSPESDWLGEAVKYLENQR</sequence>
<keyword evidence="1" id="KW-0732">Signal</keyword>
<name>A0A7W5ZJH9_9BACT</name>
<dbReference type="GO" id="GO:0008236">
    <property type="term" value="F:serine-type peptidase activity"/>
    <property type="evidence" value="ECO:0007669"/>
    <property type="project" value="InterPro"/>
</dbReference>
<comment type="caution">
    <text evidence="3">The sequence shown here is derived from an EMBL/GenBank/DDBJ whole genome shotgun (WGS) entry which is preliminary data.</text>
</comment>
<dbReference type="RefSeq" id="WP_183971782.1">
    <property type="nucleotide sequence ID" value="NZ_JACIBY010000002.1"/>
</dbReference>
<dbReference type="Pfam" id="PF03572">
    <property type="entry name" value="Peptidase_S41"/>
    <property type="match status" value="1"/>
</dbReference>
<gene>
    <name evidence="3" type="ORF">FHS57_000998</name>
</gene>
<feature type="signal peptide" evidence="1">
    <location>
        <begin position="1"/>
        <end position="18"/>
    </location>
</feature>
<feature type="chain" id="PRO_5031496676" description="Tail specific protease domain-containing protein" evidence="1">
    <location>
        <begin position="19"/>
        <end position="456"/>
    </location>
</feature>